<dbReference type="Pfam" id="PF12937">
    <property type="entry name" value="F-box-like"/>
    <property type="match status" value="1"/>
</dbReference>
<dbReference type="InterPro" id="IPR036047">
    <property type="entry name" value="F-box-like_dom_sf"/>
</dbReference>
<name>A0AAV7X790_9NEOP</name>
<evidence type="ECO:0000313" key="3">
    <source>
        <dbReference type="Proteomes" id="UP001075354"/>
    </source>
</evidence>
<feature type="domain" description="F-box" evidence="1">
    <location>
        <begin position="1"/>
        <end position="49"/>
    </location>
</feature>
<organism evidence="2 3">
    <name type="scientific">Megalurothrips usitatus</name>
    <name type="common">bean blossom thrips</name>
    <dbReference type="NCBI Taxonomy" id="439358"/>
    <lineage>
        <taxon>Eukaryota</taxon>
        <taxon>Metazoa</taxon>
        <taxon>Ecdysozoa</taxon>
        <taxon>Arthropoda</taxon>
        <taxon>Hexapoda</taxon>
        <taxon>Insecta</taxon>
        <taxon>Pterygota</taxon>
        <taxon>Neoptera</taxon>
        <taxon>Paraneoptera</taxon>
        <taxon>Thysanoptera</taxon>
        <taxon>Terebrantia</taxon>
        <taxon>Thripoidea</taxon>
        <taxon>Thripidae</taxon>
        <taxon>Megalurothrips</taxon>
    </lineage>
</organism>
<keyword evidence="3" id="KW-1185">Reference proteome</keyword>
<dbReference type="PROSITE" id="PS50181">
    <property type="entry name" value="FBOX"/>
    <property type="match status" value="1"/>
</dbReference>
<protein>
    <recommendedName>
        <fullName evidence="1">F-box domain-containing protein</fullName>
    </recommendedName>
</protein>
<dbReference type="SUPFAM" id="SSF81383">
    <property type="entry name" value="F-box domain"/>
    <property type="match status" value="1"/>
</dbReference>
<proteinExistence type="predicted"/>
<comment type="caution">
    <text evidence="2">The sequence shown here is derived from an EMBL/GenBank/DDBJ whole genome shotgun (WGS) entry which is preliminary data.</text>
</comment>
<dbReference type="AlphaFoldDB" id="A0AAV7X790"/>
<evidence type="ECO:0000313" key="2">
    <source>
        <dbReference type="EMBL" id="KAJ1520297.1"/>
    </source>
</evidence>
<dbReference type="InterPro" id="IPR001810">
    <property type="entry name" value="F-box_dom"/>
</dbReference>
<reference evidence="2" key="1">
    <citation type="submission" date="2022-12" db="EMBL/GenBank/DDBJ databases">
        <title>Chromosome-level genome assembly of the bean flower thrips Megalurothrips usitatus.</title>
        <authorList>
            <person name="Ma L."/>
            <person name="Liu Q."/>
            <person name="Li H."/>
            <person name="Cai W."/>
        </authorList>
    </citation>
    <scope>NUCLEOTIDE SEQUENCE</scope>
    <source>
        <strain evidence="2">Cailab_2022a</strain>
    </source>
</reference>
<gene>
    <name evidence="2" type="ORF">ONE63_004498</name>
</gene>
<sequence length="110" mass="12220">MAKLSDLPDELLLLILSKVRHAPTLLDSVPLVCKHWKALAREAQVWSGVDLQLPEVPDREVGEGPPGVETRALLHAPVIRSLTLHPSSHRCTYLARALNRGRIVVLDKVR</sequence>
<accession>A0AAV7X790</accession>
<dbReference type="Proteomes" id="UP001075354">
    <property type="component" value="Chromosome 15"/>
</dbReference>
<dbReference type="EMBL" id="JAPTSV010000015">
    <property type="protein sequence ID" value="KAJ1520297.1"/>
    <property type="molecule type" value="Genomic_DNA"/>
</dbReference>
<evidence type="ECO:0000259" key="1">
    <source>
        <dbReference type="PROSITE" id="PS50181"/>
    </source>
</evidence>
<dbReference type="Gene3D" id="3.80.10.10">
    <property type="entry name" value="Ribonuclease Inhibitor"/>
    <property type="match status" value="1"/>
</dbReference>
<dbReference type="InterPro" id="IPR032675">
    <property type="entry name" value="LRR_dom_sf"/>
</dbReference>